<feature type="transmembrane region" description="Helical" evidence="1">
    <location>
        <begin position="20"/>
        <end position="43"/>
    </location>
</feature>
<evidence type="ECO:0000256" key="1">
    <source>
        <dbReference type="SAM" id="Phobius"/>
    </source>
</evidence>
<keyword evidence="1" id="KW-1133">Transmembrane helix</keyword>
<comment type="caution">
    <text evidence="2">The sequence shown here is derived from an EMBL/GenBank/DDBJ whole genome shotgun (WGS) entry which is preliminary data.</text>
</comment>
<evidence type="ECO:0000313" key="2">
    <source>
        <dbReference type="EMBL" id="TQN27649.1"/>
    </source>
</evidence>
<evidence type="ECO:0000313" key="3">
    <source>
        <dbReference type="Proteomes" id="UP000317422"/>
    </source>
</evidence>
<sequence length="78" mass="8135">MFCGDPLSAGYEKCTDQMALFALASMIPAALALALMVTAFTAPSTRRSPALRTQTLGFSLLAWGIAGATYIMGGLPSF</sequence>
<keyword evidence="1" id="KW-0472">Membrane</keyword>
<organism evidence="2 3">
    <name type="scientific">Haloactinospora alba</name>
    <dbReference type="NCBI Taxonomy" id="405555"/>
    <lineage>
        <taxon>Bacteria</taxon>
        <taxon>Bacillati</taxon>
        <taxon>Actinomycetota</taxon>
        <taxon>Actinomycetes</taxon>
        <taxon>Streptosporangiales</taxon>
        <taxon>Nocardiopsidaceae</taxon>
        <taxon>Haloactinospora</taxon>
    </lineage>
</organism>
<dbReference type="EMBL" id="VFQC01000003">
    <property type="protein sequence ID" value="TQN27649.1"/>
    <property type="molecule type" value="Genomic_DNA"/>
</dbReference>
<keyword evidence="3" id="KW-1185">Reference proteome</keyword>
<proteinExistence type="predicted"/>
<dbReference type="Proteomes" id="UP000317422">
    <property type="component" value="Unassembled WGS sequence"/>
</dbReference>
<dbReference type="AlphaFoldDB" id="A0A543N737"/>
<protein>
    <submittedName>
        <fullName evidence="2">Uncharacterized protein</fullName>
    </submittedName>
</protein>
<feature type="transmembrane region" description="Helical" evidence="1">
    <location>
        <begin position="55"/>
        <end position="75"/>
    </location>
</feature>
<dbReference type="OrthoDB" id="3431370at2"/>
<name>A0A543N737_9ACTN</name>
<gene>
    <name evidence="2" type="ORF">FHX37_4373</name>
</gene>
<accession>A0A543N737</accession>
<keyword evidence="1" id="KW-0812">Transmembrane</keyword>
<reference evidence="2 3" key="1">
    <citation type="submission" date="2019-06" db="EMBL/GenBank/DDBJ databases">
        <title>Sequencing the genomes of 1000 actinobacteria strains.</title>
        <authorList>
            <person name="Klenk H.-P."/>
        </authorList>
    </citation>
    <scope>NUCLEOTIDE SEQUENCE [LARGE SCALE GENOMIC DNA]</scope>
    <source>
        <strain evidence="2 3">DSM 45015</strain>
    </source>
</reference>
<dbReference type="RefSeq" id="WP_141926076.1">
    <property type="nucleotide sequence ID" value="NZ_VFQC01000003.1"/>
</dbReference>